<keyword evidence="3 6" id="KW-0812">Transmembrane</keyword>
<evidence type="ECO:0000256" key="6">
    <source>
        <dbReference type="SAM" id="Phobius"/>
    </source>
</evidence>
<proteinExistence type="inferred from homology"/>
<dbReference type="AlphaFoldDB" id="A0A0B2V4K4"/>
<dbReference type="PANTHER" id="PTHR16119">
    <property type="entry name" value="TRANSMEMBRANE PROTEIN 144"/>
    <property type="match status" value="1"/>
</dbReference>
<evidence type="ECO:0000256" key="1">
    <source>
        <dbReference type="ARBA" id="ARBA00004141"/>
    </source>
</evidence>
<dbReference type="InterPro" id="IPR010651">
    <property type="entry name" value="Sugar_transport"/>
</dbReference>
<feature type="transmembrane region" description="Helical" evidence="6">
    <location>
        <begin position="52"/>
        <end position="70"/>
    </location>
</feature>
<dbReference type="OrthoDB" id="426527at2759"/>
<keyword evidence="5 6" id="KW-0472">Membrane</keyword>
<evidence type="ECO:0000256" key="5">
    <source>
        <dbReference type="ARBA" id="ARBA00023136"/>
    </source>
</evidence>
<sequence length="73" mass="7943">MWAIAQTAWFVANDRLSQAVTFPIISMVPGVCAALWSVFYFHEIEGSQNLRILTTAISITMLGAVLVGVSKSI</sequence>
<dbReference type="STRING" id="6265.A0A0B2V4K4"/>
<evidence type="ECO:0000313" key="7">
    <source>
        <dbReference type="EMBL" id="KHN76488.1"/>
    </source>
</evidence>
<dbReference type="Proteomes" id="UP000031036">
    <property type="component" value="Unassembled WGS sequence"/>
</dbReference>
<dbReference type="GO" id="GO:0016020">
    <property type="term" value="C:membrane"/>
    <property type="evidence" value="ECO:0007669"/>
    <property type="project" value="UniProtKB-SubCell"/>
</dbReference>
<keyword evidence="8" id="KW-1185">Reference proteome</keyword>
<name>A0A0B2V4K4_TOXCA</name>
<dbReference type="EMBL" id="JPKZ01002489">
    <property type="protein sequence ID" value="KHN76488.1"/>
    <property type="molecule type" value="Genomic_DNA"/>
</dbReference>
<accession>A0A0B2V4K4</accession>
<comment type="similarity">
    <text evidence="2">Belongs to the TMEM144 family.</text>
</comment>
<gene>
    <name evidence="7" type="primary">R144.6</name>
    <name evidence="7" type="ORF">Tcan_13855</name>
</gene>
<dbReference type="Pfam" id="PF07857">
    <property type="entry name" value="TMEM144"/>
    <property type="match status" value="1"/>
</dbReference>
<evidence type="ECO:0000256" key="3">
    <source>
        <dbReference type="ARBA" id="ARBA00022692"/>
    </source>
</evidence>
<dbReference type="GO" id="GO:0015144">
    <property type="term" value="F:carbohydrate transmembrane transporter activity"/>
    <property type="evidence" value="ECO:0007669"/>
    <property type="project" value="InterPro"/>
</dbReference>
<dbReference type="PANTHER" id="PTHR16119:SF17">
    <property type="entry name" value="TRANSMEMBRANE PROTEIN 144"/>
    <property type="match status" value="1"/>
</dbReference>
<comment type="subcellular location">
    <subcellularLocation>
        <location evidence="1">Membrane</location>
        <topology evidence="1">Multi-pass membrane protein</topology>
    </subcellularLocation>
</comment>
<keyword evidence="4 6" id="KW-1133">Transmembrane helix</keyword>
<evidence type="ECO:0000256" key="4">
    <source>
        <dbReference type="ARBA" id="ARBA00022989"/>
    </source>
</evidence>
<dbReference type="OMA" id="WFVANDR"/>
<comment type="caution">
    <text evidence="7">The sequence shown here is derived from an EMBL/GenBank/DDBJ whole genome shotgun (WGS) entry which is preliminary data.</text>
</comment>
<reference evidence="7 8" key="1">
    <citation type="submission" date="2014-11" db="EMBL/GenBank/DDBJ databases">
        <title>Genetic blueprint of the zoonotic pathogen Toxocara canis.</title>
        <authorList>
            <person name="Zhu X.-Q."/>
            <person name="Korhonen P.K."/>
            <person name="Cai H."/>
            <person name="Young N.D."/>
            <person name="Nejsum P."/>
            <person name="von Samson-Himmelstjerna G."/>
            <person name="Boag P.R."/>
            <person name="Tan P."/>
            <person name="Li Q."/>
            <person name="Min J."/>
            <person name="Yang Y."/>
            <person name="Wang X."/>
            <person name="Fang X."/>
            <person name="Hall R.S."/>
            <person name="Hofmann A."/>
            <person name="Sternberg P.W."/>
            <person name="Jex A.R."/>
            <person name="Gasser R.B."/>
        </authorList>
    </citation>
    <scope>NUCLEOTIDE SEQUENCE [LARGE SCALE GENOMIC DNA]</scope>
    <source>
        <strain evidence="7">PN_DK_2014</strain>
    </source>
</reference>
<protein>
    <submittedName>
        <fullName evidence="7">Transmembrane protein-like protein</fullName>
    </submittedName>
</protein>
<dbReference type="InterPro" id="IPR012435">
    <property type="entry name" value="TMEM144"/>
</dbReference>
<feature type="transmembrane region" description="Helical" evidence="6">
    <location>
        <begin position="20"/>
        <end position="40"/>
    </location>
</feature>
<organism evidence="7 8">
    <name type="scientific">Toxocara canis</name>
    <name type="common">Canine roundworm</name>
    <dbReference type="NCBI Taxonomy" id="6265"/>
    <lineage>
        <taxon>Eukaryota</taxon>
        <taxon>Metazoa</taxon>
        <taxon>Ecdysozoa</taxon>
        <taxon>Nematoda</taxon>
        <taxon>Chromadorea</taxon>
        <taxon>Rhabditida</taxon>
        <taxon>Spirurina</taxon>
        <taxon>Ascaridomorpha</taxon>
        <taxon>Ascaridoidea</taxon>
        <taxon>Toxocaridae</taxon>
        <taxon>Toxocara</taxon>
    </lineage>
</organism>
<evidence type="ECO:0000313" key="8">
    <source>
        <dbReference type="Proteomes" id="UP000031036"/>
    </source>
</evidence>
<evidence type="ECO:0000256" key="2">
    <source>
        <dbReference type="ARBA" id="ARBA00005731"/>
    </source>
</evidence>